<organism evidence="2 3">
    <name type="scientific">Arabidopsis suecica</name>
    <name type="common">Swedish thale-cress</name>
    <name type="synonym">Cardaminopsis suecica</name>
    <dbReference type="NCBI Taxonomy" id="45249"/>
    <lineage>
        <taxon>Eukaryota</taxon>
        <taxon>Viridiplantae</taxon>
        <taxon>Streptophyta</taxon>
        <taxon>Embryophyta</taxon>
        <taxon>Tracheophyta</taxon>
        <taxon>Spermatophyta</taxon>
        <taxon>Magnoliopsida</taxon>
        <taxon>eudicotyledons</taxon>
        <taxon>Gunneridae</taxon>
        <taxon>Pentapetalae</taxon>
        <taxon>rosids</taxon>
        <taxon>malvids</taxon>
        <taxon>Brassicales</taxon>
        <taxon>Brassicaceae</taxon>
        <taxon>Camelineae</taxon>
        <taxon>Arabidopsis</taxon>
    </lineage>
</organism>
<dbReference type="SMART" id="SM00256">
    <property type="entry name" value="FBOX"/>
    <property type="match status" value="1"/>
</dbReference>
<dbReference type="CDD" id="cd22160">
    <property type="entry name" value="F-box_AtFBL13-like"/>
    <property type="match status" value="1"/>
</dbReference>
<dbReference type="PROSITE" id="PS50181">
    <property type="entry name" value="FBOX"/>
    <property type="match status" value="1"/>
</dbReference>
<dbReference type="Proteomes" id="UP000694251">
    <property type="component" value="Chromosome 7"/>
</dbReference>
<sequence>MERLSSSSVPVENVDWISKLPNDLLLMILSRLSTDEAVRTSVVSKRWEHVWKHMSHLVLDMRKKIASSKYTPEVSKRVATLMTKIINNHRGHLESCVIDHYTNGMLNTWIQSLTGARQTKHLTLRHHLKLTNRGESIDFPPNSFSYLGLISLSLSTYIFRTSHSFNNCKILKTLKLSCMIAPNVGVFNRVLTSCASLECHHLVCIFSPSMKFSSLQEITLSSRPLDSSLVVYKRTCLPHISYNISQEENCIGHEEFVVNTCGELLRVRLPASLSVSVDSMNRREVERLREVLLLWSFTMAKLEIFFKNNAPREEGESSPNENNKKDSFHNAKFRVDSVWMHNFSGSEEEFALVSCLIRQRMVVKKMMIKTTSFPARKKLEIETAVAKLQALQTQDQWELTINCF</sequence>
<name>A0A8T2BXP7_ARASU</name>
<reference evidence="2 3" key="1">
    <citation type="submission" date="2020-12" db="EMBL/GenBank/DDBJ databases">
        <title>Concerted genomic and epigenomic changes stabilize Arabidopsis allopolyploids.</title>
        <authorList>
            <person name="Chen Z."/>
        </authorList>
    </citation>
    <scope>NUCLEOTIDE SEQUENCE [LARGE SCALE GENOMIC DNA]</scope>
    <source>
        <strain evidence="2">As9502</strain>
        <tissue evidence="2">Leaf</tissue>
    </source>
</reference>
<feature type="domain" description="F-box" evidence="1">
    <location>
        <begin position="14"/>
        <end position="61"/>
    </location>
</feature>
<dbReference type="PANTHER" id="PTHR31639">
    <property type="entry name" value="F-BOX PROTEIN-LIKE"/>
    <property type="match status" value="1"/>
</dbReference>
<proteinExistence type="predicted"/>
<gene>
    <name evidence="2" type="ORF">ISN44_As07g028930</name>
</gene>
<dbReference type="OrthoDB" id="586691at2759"/>
<evidence type="ECO:0000259" key="1">
    <source>
        <dbReference type="PROSITE" id="PS50181"/>
    </source>
</evidence>
<comment type="caution">
    <text evidence="2">The sequence shown here is derived from an EMBL/GenBank/DDBJ whole genome shotgun (WGS) entry which is preliminary data.</text>
</comment>
<dbReference type="AlphaFoldDB" id="A0A8T2BXP7"/>
<keyword evidence="3" id="KW-1185">Reference proteome</keyword>
<dbReference type="InterPro" id="IPR053781">
    <property type="entry name" value="F-box_AtFBL13-like"/>
</dbReference>
<dbReference type="InterPro" id="IPR001810">
    <property type="entry name" value="F-box_dom"/>
</dbReference>
<protein>
    <submittedName>
        <fullName evidence="2">F-box domain</fullName>
    </submittedName>
</protein>
<evidence type="ECO:0000313" key="2">
    <source>
        <dbReference type="EMBL" id="KAG7590776.1"/>
    </source>
</evidence>
<dbReference type="Pfam" id="PF00646">
    <property type="entry name" value="F-box"/>
    <property type="match status" value="1"/>
</dbReference>
<accession>A0A8T2BXP7</accession>
<evidence type="ECO:0000313" key="3">
    <source>
        <dbReference type="Proteomes" id="UP000694251"/>
    </source>
</evidence>
<dbReference type="PANTHER" id="PTHR31639:SF256">
    <property type="entry name" value="OS07G0242900 PROTEIN"/>
    <property type="match status" value="1"/>
</dbReference>
<dbReference type="EMBL" id="JAEFBJ010000007">
    <property type="protein sequence ID" value="KAG7590776.1"/>
    <property type="molecule type" value="Genomic_DNA"/>
</dbReference>